<dbReference type="AlphaFoldDB" id="A0A1L0FKD2"/>
<dbReference type="Gene3D" id="1.10.472.10">
    <property type="entry name" value="Cyclin-like"/>
    <property type="match status" value="1"/>
</dbReference>
<gene>
    <name evidence="1" type="ORF">HGUI_02246</name>
</gene>
<dbReference type="EMBL" id="FQNF01000037">
    <property type="protein sequence ID" value="SGZ40046.1"/>
    <property type="molecule type" value="Genomic_DNA"/>
</dbReference>
<dbReference type="SUPFAM" id="SSF47954">
    <property type="entry name" value="Cyclin-like"/>
    <property type="match status" value="1"/>
</dbReference>
<dbReference type="OrthoDB" id="25002at2759"/>
<dbReference type="InterPro" id="IPR036915">
    <property type="entry name" value="Cyclin-like_sf"/>
</dbReference>
<proteinExistence type="predicted"/>
<reference evidence="2" key="1">
    <citation type="submission" date="2016-11" db="EMBL/GenBank/DDBJ databases">
        <authorList>
            <person name="Guldener U."/>
        </authorList>
    </citation>
    <scope>NUCLEOTIDE SEQUENCE [LARGE SCALE GENOMIC DNA]</scope>
</reference>
<dbReference type="VEuPathDB" id="FungiDB:HGUI_02246"/>
<dbReference type="Proteomes" id="UP000183365">
    <property type="component" value="Unassembled WGS sequence"/>
</dbReference>
<accession>A0A1L0FKD2</accession>
<protein>
    <recommendedName>
        <fullName evidence="3">Cyclin N-terminal domain-containing protein</fullName>
    </recommendedName>
</protein>
<organism evidence="1 2">
    <name type="scientific">Hanseniaspora guilliermondii</name>
    <dbReference type="NCBI Taxonomy" id="56406"/>
    <lineage>
        <taxon>Eukaryota</taxon>
        <taxon>Fungi</taxon>
        <taxon>Dikarya</taxon>
        <taxon>Ascomycota</taxon>
        <taxon>Saccharomycotina</taxon>
        <taxon>Saccharomycetes</taxon>
        <taxon>Saccharomycodales</taxon>
        <taxon>Saccharomycodaceae</taxon>
        <taxon>Hanseniaspora</taxon>
    </lineage>
</organism>
<evidence type="ECO:0000313" key="2">
    <source>
        <dbReference type="Proteomes" id="UP000183365"/>
    </source>
</evidence>
<sequence>MMEKKIIFNENQPNAKFNQSILWPSVIKLPENTWLFDINEILKNLKDENGDSKKARSMIKYCIEILYKCAKDLKTQDQCFLIMSTLFYRYWMLEGSEELLKLDTERIGLLLLTIIITSCKVTENHRKTYAYVETVLKRTNPTVTSATVMDKKKWYIREHLLNEEMIFLSKMKFDFNISNPRVYLDSLFGYYTKFNIDNEDSIMSDDLKFRKQFGIILKDCKSFMTNASTQPIALICDGIDFLQFSLVFTAYHFNKTNKFKPSDDNFFRFTKGFFSRKFETVLTVEKTEYISKVLYILEKNFLNNKTNKGEILLELNKEAIIDLINPSDVTYEQSTEDSEPEAKKQKIDDKKDLYKSILEDICGNVLEFFSGPVHTSNYYAQHIKNDVSDEYLDHLRKNILSTYDLDAKINSMPKV</sequence>
<evidence type="ECO:0008006" key="3">
    <source>
        <dbReference type="Google" id="ProtNLM"/>
    </source>
</evidence>
<name>A0A1L0FKD2_9ASCO</name>
<evidence type="ECO:0000313" key="1">
    <source>
        <dbReference type="EMBL" id="SGZ40046.1"/>
    </source>
</evidence>
<keyword evidence="2" id="KW-1185">Reference proteome</keyword>